<protein>
    <recommendedName>
        <fullName evidence="1">RING finger protein 141</fullName>
    </recommendedName>
</protein>
<gene>
    <name evidence="8" type="primary">LOC106817240</name>
</gene>
<evidence type="ECO:0000256" key="3">
    <source>
        <dbReference type="ARBA" id="ARBA00022771"/>
    </source>
</evidence>
<evidence type="ECO:0000259" key="6">
    <source>
        <dbReference type="PROSITE" id="PS50089"/>
    </source>
</evidence>
<evidence type="ECO:0000256" key="1">
    <source>
        <dbReference type="ARBA" id="ARBA00022017"/>
    </source>
</evidence>
<dbReference type="PROSITE" id="PS50089">
    <property type="entry name" value="ZF_RING_2"/>
    <property type="match status" value="1"/>
</dbReference>
<evidence type="ECO:0000256" key="2">
    <source>
        <dbReference type="ARBA" id="ARBA00022723"/>
    </source>
</evidence>
<reference evidence="8" key="1">
    <citation type="submission" date="2025-08" db="UniProtKB">
        <authorList>
            <consortium name="RefSeq"/>
        </authorList>
    </citation>
    <scope>IDENTIFICATION</scope>
</reference>
<dbReference type="CDD" id="cd16545">
    <property type="entry name" value="RING-HC_RNF141"/>
    <property type="match status" value="1"/>
</dbReference>
<dbReference type="RefSeq" id="XP_014677389.1">
    <property type="nucleotide sequence ID" value="XM_014821903.1"/>
</dbReference>
<accession>A0ABM1EYW8</accession>
<dbReference type="InterPro" id="IPR013083">
    <property type="entry name" value="Znf_RING/FYVE/PHD"/>
</dbReference>
<dbReference type="Pfam" id="PF13920">
    <property type="entry name" value="zf-C3HC4_3"/>
    <property type="match status" value="1"/>
</dbReference>
<keyword evidence="2" id="KW-0479">Metal-binding</keyword>
<dbReference type="InterPro" id="IPR047126">
    <property type="entry name" value="RNF141-like"/>
</dbReference>
<name>A0ABM1EYW8_PRICU</name>
<dbReference type="InterPro" id="IPR043400">
    <property type="entry name" value="RING-HC_RNF141"/>
</dbReference>
<dbReference type="SUPFAM" id="SSF57850">
    <property type="entry name" value="RING/U-box"/>
    <property type="match status" value="1"/>
</dbReference>
<evidence type="ECO:0000313" key="8">
    <source>
        <dbReference type="RefSeq" id="XP_014677389.1"/>
    </source>
</evidence>
<evidence type="ECO:0000256" key="5">
    <source>
        <dbReference type="PROSITE-ProRule" id="PRU00175"/>
    </source>
</evidence>
<sequence>MYVMGAVNSSLAEPITVSSIQEILFHHAGTLKRLATLTYEDFLGSVEELNKITLHLYEPNGKKLCFAVKNGTDDSVLWKGTVRIRCVKMNGSTVESSRLLNLRQFVNFYNVIKQHAATLAPPISAASSVDFDDLGACAGGSGICDGLEASVLLQKLACGGAADDVGEECCICMDRKPDVLLPCTHHYCQLCIEQWNVTSKTCPICRHRVNSAKDSWVITEVPDSHKMQDELRDYMMTITDSGTT</sequence>
<dbReference type="PROSITE" id="PS00518">
    <property type="entry name" value="ZF_RING_1"/>
    <property type="match status" value="1"/>
</dbReference>
<proteinExistence type="predicted"/>
<evidence type="ECO:0000256" key="4">
    <source>
        <dbReference type="ARBA" id="ARBA00022833"/>
    </source>
</evidence>
<dbReference type="PANTHER" id="PTHR12109">
    <property type="entry name" value="RING FINGER PROTEIN 141-RELATED"/>
    <property type="match status" value="1"/>
</dbReference>
<keyword evidence="7" id="KW-1185">Reference proteome</keyword>
<dbReference type="Gene3D" id="3.30.40.10">
    <property type="entry name" value="Zinc/RING finger domain, C3HC4 (zinc finger)"/>
    <property type="match status" value="1"/>
</dbReference>
<dbReference type="InterPro" id="IPR001841">
    <property type="entry name" value="Znf_RING"/>
</dbReference>
<keyword evidence="3 5" id="KW-0863">Zinc-finger</keyword>
<evidence type="ECO:0000313" key="7">
    <source>
        <dbReference type="Proteomes" id="UP000695022"/>
    </source>
</evidence>
<organism evidence="7 8">
    <name type="scientific">Priapulus caudatus</name>
    <name type="common">Priapulid worm</name>
    <dbReference type="NCBI Taxonomy" id="37621"/>
    <lineage>
        <taxon>Eukaryota</taxon>
        <taxon>Metazoa</taxon>
        <taxon>Ecdysozoa</taxon>
        <taxon>Scalidophora</taxon>
        <taxon>Priapulida</taxon>
        <taxon>Priapulimorpha</taxon>
        <taxon>Priapulimorphida</taxon>
        <taxon>Priapulidae</taxon>
        <taxon>Priapulus</taxon>
    </lineage>
</organism>
<keyword evidence="4" id="KW-0862">Zinc</keyword>
<dbReference type="Proteomes" id="UP000695022">
    <property type="component" value="Unplaced"/>
</dbReference>
<dbReference type="PANTHER" id="PTHR12109:SF3">
    <property type="entry name" value="RING FINGER PROTEIN 141"/>
    <property type="match status" value="1"/>
</dbReference>
<dbReference type="InterPro" id="IPR017907">
    <property type="entry name" value="Znf_RING_CS"/>
</dbReference>
<dbReference type="SMART" id="SM00184">
    <property type="entry name" value="RING"/>
    <property type="match status" value="1"/>
</dbReference>
<dbReference type="GeneID" id="106817240"/>
<feature type="domain" description="RING-type" evidence="6">
    <location>
        <begin position="169"/>
        <end position="206"/>
    </location>
</feature>